<name>A0A857DKT1_9FIRM</name>
<evidence type="ECO:0000256" key="1">
    <source>
        <dbReference type="SAM" id="Phobius"/>
    </source>
</evidence>
<dbReference type="AlphaFoldDB" id="A0A857DKT1"/>
<protein>
    <submittedName>
        <fullName evidence="2">Dehalogenase</fullName>
    </submittedName>
</protein>
<feature type="transmembrane region" description="Helical" evidence="1">
    <location>
        <begin position="36"/>
        <end position="55"/>
    </location>
</feature>
<dbReference type="RefSeq" id="WP_025205918.1">
    <property type="nucleotide sequence ID" value="NZ_CP046996.1"/>
</dbReference>
<reference evidence="2 3" key="1">
    <citation type="submission" date="2019-12" db="EMBL/GenBank/DDBJ databases">
        <title>Sequence classification of anaerobic respiratory reductive dehalogenases: First we see many, then we see few.</title>
        <authorList>
            <person name="Molenda O."/>
            <person name="Puentes Jacome L.A."/>
            <person name="Cao X."/>
            <person name="Nesbo C.L."/>
            <person name="Tang S."/>
            <person name="Morson N."/>
            <person name="Patron J."/>
            <person name="Lomheim L."/>
            <person name="Wishart D.S."/>
            <person name="Edwards E.A."/>
        </authorList>
    </citation>
    <scope>NUCLEOTIDE SEQUENCE [LARGE SCALE GENOMIC DNA]</scope>
    <source>
        <strain evidence="2 3">12DCA</strain>
    </source>
</reference>
<sequence>MGTFLVFLAGVLFLAGLLFIKPRANTDKRWKTILNWVLYVAWYAITWMGISFIYINASVGHVKATSTAIFLFLGISVVLAVVLARLLGFLGKQQKKANTSLEA</sequence>
<dbReference type="EMBL" id="CP046996">
    <property type="protein sequence ID" value="QHA01005.1"/>
    <property type="molecule type" value="Genomic_DNA"/>
</dbReference>
<accession>A0A857DKT1</accession>
<proteinExistence type="predicted"/>
<gene>
    <name evidence="2" type="ORF">GQ588_10350</name>
</gene>
<evidence type="ECO:0000313" key="2">
    <source>
        <dbReference type="EMBL" id="QHA01005.1"/>
    </source>
</evidence>
<keyword evidence="1" id="KW-0472">Membrane</keyword>
<keyword evidence="1" id="KW-1133">Transmembrane helix</keyword>
<dbReference type="Proteomes" id="UP000430508">
    <property type="component" value="Chromosome"/>
</dbReference>
<organism evidence="2 3">
    <name type="scientific">Dehalobacter restrictus</name>
    <dbReference type="NCBI Taxonomy" id="55583"/>
    <lineage>
        <taxon>Bacteria</taxon>
        <taxon>Bacillati</taxon>
        <taxon>Bacillota</taxon>
        <taxon>Clostridia</taxon>
        <taxon>Eubacteriales</taxon>
        <taxon>Desulfitobacteriaceae</taxon>
        <taxon>Dehalobacter</taxon>
    </lineage>
</organism>
<feature type="transmembrane region" description="Helical" evidence="1">
    <location>
        <begin position="67"/>
        <end position="87"/>
    </location>
</feature>
<feature type="transmembrane region" description="Helical" evidence="1">
    <location>
        <begin position="6"/>
        <end position="24"/>
    </location>
</feature>
<evidence type="ECO:0000313" key="3">
    <source>
        <dbReference type="Proteomes" id="UP000430508"/>
    </source>
</evidence>
<keyword evidence="1" id="KW-0812">Transmembrane</keyword>